<comment type="caution">
    <text evidence="1">The sequence shown here is derived from an EMBL/GenBank/DDBJ whole genome shotgun (WGS) entry which is preliminary data.</text>
</comment>
<gene>
    <name evidence="1" type="ORF">QFC22_003695</name>
</gene>
<name>A0ACC2X610_9TREE</name>
<protein>
    <submittedName>
        <fullName evidence="1">Uncharacterized protein</fullName>
    </submittedName>
</protein>
<reference evidence="1" key="1">
    <citation type="submission" date="2023-04" db="EMBL/GenBank/DDBJ databases">
        <title>Draft Genome sequencing of Naganishia species isolated from polar environments using Oxford Nanopore Technology.</title>
        <authorList>
            <person name="Leo P."/>
            <person name="Venkateswaran K."/>
        </authorList>
    </citation>
    <scope>NUCLEOTIDE SEQUENCE</scope>
    <source>
        <strain evidence="1">MNA-CCFEE 5425</strain>
    </source>
</reference>
<evidence type="ECO:0000313" key="1">
    <source>
        <dbReference type="EMBL" id="KAJ9119203.1"/>
    </source>
</evidence>
<keyword evidence="2" id="KW-1185">Reference proteome</keyword>
<dbReference type="Proteomes" id="UP001243375">
    <property type="component" value="Unassembled WGS sequence"/>
</dbReference>
<dbReference type="EMBL" id="JASBWU010000009">
    <property type="protein sequence ID" value="KAJ9119203.1"/>
    <property type="molecule type" value="Genomic_DNA"/>
</dbReference>
<evidence type="ECO:0000313" key="2">
    <source>
        <dbReference type="Proteomes" id="UP001243375"/>
    </source>
</evidence>
<proteinExistence type="predicted"/>
<accession>A0ACC2X610</accession>
<organism evidence="1 2">
    <name type="scientific">Naganishia vaughanmartiniae</name>
    <dbReference type="NCBI Taxonomy" id="1424756"/>
    <lineage>
        <taxon>Eukaryota</taxon>
        <taxon>Fungi</taxon>
        <taxon>Dikarya</taxon>
        <taxon>Basidiomycota</taxon>
        <taxon>Agaricomycotina</taxon>
        <taxon>Tremellomycetes</taxon>
        <taxon>Filobasidiales</taxon>
        <taxon>Filobasidiaceae</taxon>
        <taxon>Naganishia</taxon>
    </lineage>
</organism>
<sequence>MAHVHTQLEQDLANFVGQESAIIYAQAFSTVSSVIPAFSKRGDIVVVDKAVGFGIQKGVQISRSTVKWFEPNDMEDLERVLKGVERDAKRKGGPLKRRFIITEGIFENTGVMANLPRIVSFSKVTLHIPVQTEFRSLLDRAQEEVQIPVVTG</sequence>